<keyword evidence="2" id="KW-0812">Transmembrane</keyword>
<organism evidence="3 4">
    <name type="scientific">Streptomyces nigrescens</name>
    <dbReference type="NCBI Taxonomy" id="1920"/>
    <lineage>
        <taxon>Bacteria</taxon>
        <taxon>Bacillati</taxon>
        <taxon>Actinomycetota</taxon>
        <taxon>Actinomycetes</taxon>
        <taxon>Kitasatosporales</taxon>
        <taxon>Streptomycetaceae</taxon>
        <taxon>Streptomyces</taxon>
    </lineage>
</organism>
<feature type="transmembrane region" description="Helical" evidence="2">
    <location>
        <begin position="16"/>
        <end position="34"/>
    </location>
</feature>
<dbReference type="AlphaFoldDB" id="A0A640TV96"/>
<keyword evidence="2" id="KW-0472">Membrane</keyword>
<protein>
    <submittedName>
        <fullName evidence="3">Uncharacterized protein</fullName>
    </submittedName>
</protein>
<evidence type="ECO:0000313" key="3">
    <source>
        <dbReference type="EMBL" id="GFE27309.1"/>
    </source>
</evidence>
<evidence type="ECO:0000256" key="1">
    <source>
        <dbReference type="SAM" id="MobiDB-lite"/>
    </source>
</evidence>
<gene>
    <name evidence="3" type="ORF">Sliba_77620</name>
</gene>
<feature type="region of interest" description="Disordered" evidence="1">
    <location>
        <begin position="194"/>
        <end position="292"/>
    </location>
</feature>
<evidence type="ECO:0000313" key="4">
    <source>
        <dbReference type="Proteomes" id="UP000429552"/>
    </source>
</evidence>
<evidence type="ECO:0000256" key="2">
    <source>
        <dbReference type="SAM" id="Phobius"/>
    </source>
</evidence>
<accession>A0A640TV96</accession>
<feature type="compositionally biased region" description="Polar residues" evidence="1">
    <location>
        <begin position="248"/>
        <end position="261"/>
    </location>
</feature>
<keyword evidence="2" id="KW-1133">Transmembrane helix</keyword>
<name>A0A640TV96_STRNI</name>
<reference evidence="3 4" key="1">
    <citation type="submission" date="2019-12" db="EMBL/GenBank/DDBJ databases">
        <title>Whole genome shotgun sequence of Streptomyces libani subsp. libani NBRC 13452.</title>
        <authorList>
            <person name="Ichikawa N."/>
            <person name="Kimura A."/>
            <person name="Kitahashi Y."/>
            <person name="Komaki H."/>
            <person name="Tamura T."/>
        </authorList>
    </citation>
    <scope>NUCLEOTIDE SEQUENCE [LARGE SCALE GENOMIC DNA]</scope>
    <source>
        <strain evidence="3 4">NBRC 13452</strain>
    </source>
</reference>
<dbReference type="Proteomes" id="UP000429552">
    <property type="component" value="Unassembled WGS sequence"/>
</dbReference>
<dbReference type="EMBL" id="BLIP01000003">
    <property type="protein sequence ID" value="GFE27309.1"/>
    <property type="molecule type" value="Genomic_DNA"/>
</dbReference>
<comment type="caution">
    <text evidence="3">The sequence shown here is derived from an EMBL/GenBank/DDBJ whole genome shotgun (WGS) entry which is preliminary data.</text>
</comment>
<sequence>MHTTRDRGVTMDAGDSISAVSALVAAAAAVVGWWQAHSARRTVKASEEQVNVMRDQLALERTLRDDSIRPRFEVVHTTAMLLPGGGGRLTVEVLQTTGVPLDDVKVELFAGGRQIVPDESADSVYGSLYSAPGSKFTVRAHLDEQTAQAPAIRVELSGTEARGTRQWAARLVAHPAVTASRLLGSHRDEYSAVTASGLPRRVPRSNLAPRPAEQSWSGGPQVSRAPDDVRGRLSNLRRVAQRRRNAGSDANSQSSVPGSNQRQKHSGVGPGGPATVKGVPPGDAPAPKKIQP</sequence>
<proteinExistence type="predicted"/>